<dbReference type="PROSITE" id="PS00198">
    <property type="entry name" value="4FE4S_FER_1"/>
    <property type="match status" value="1"/>
</dbReference>
<dbReference type="Pfam" id="PF00248">
    <property type="entry name" value="Aldo_ket_red"/>
    <property type="match status" value="1"/>
</dbReference>
<dbReference type="Gene3D" id="3.20.20.100">
    <property type="entry name" value="NADP-dependent oxidoreductase domain"/>
    <property type="match status" value="1"/>
</dbReference>
<evidence type="ECO:0000256" key="1">
    <source>
        <dbReference type="ARBA" id="ARBA00022723"/>
    </source>
</evidence>
<dbReference type="Pfam" id="PF13187">
    <property type="entry name" value="Fer4_9"/>
    <property type="match status" value="1"/>
</dbReference>
<dbReference type="PROSITE" id="PS51379">
    <property type="entry name" value="4FE4S_FER_2"/>
    <property type="match status" value="1"/>
</dbReference>
<proteinExistence type="predicted"/>
<evidence type="ECO:0000256" key="2">
    <source>
        <dbReference type="ARBA" id="ARBA00023004"/>
    </source>
</evidence>
<reference evidence="5" key="1">
    <citation type="submission" date="2018-09" db="EMBL/GenBank/DDBJ databases">
        <title>Murine metabolic-syndrome-specific gut microbial biobank.</title>
        <authorList>
            <person name="Liu C."/>
        </authorList>
    </citation>
    <scope>NUCLEOTIDE SEQUENCE</scope>
    <source>
        <strain evidence="5">D42-62</strain>
    </source>
</reference>
<evidence type="ECO:0000313" key="5">
    <source>
        <dbReference type="EMBL" id="NBJ92879.1"/>
    </source>
</evidence>
<dbReference type="InterPro" id="IPR023210">
    <property type="entry name" value="NADP_OxRdtase_dom"/>
</dbReference>
<evidence type="ECO:0000313" key="6">
    <source>
        <dbReference type="Proteomes" id="UP001154420"/>
    </source>
</evidence>
<dbReference type="SUPFAM" id="SSF46548">
    <property type="entry name" value="alpha-helical ferredoxin"/>
    <property type="match status" value="1"/>
</dbReference>
<accession>A0A9X5BFR9</accession>
<keyword evidence="2" id="KW-0408">Iron</keyword>
<dbReference type="EMBL" id="QZDT01000013">
    <property type="protein sequence ID" value="NBJ92879.1"/>
    <property type="molecule type" value="Genomic_DNA"/>
</dbReference>
<sequence length="370" mass="42364">MKKLGFGLMRLPLLDKDDYSSVDIERVKKMADAFMENGFTYFDTAAPYHRGNSEVAFREAVAKRYPRTSYTITDKLSLFMIRHEEEMDGFFESQLERLGVDYMDYYWLHGLGGPSYRQAEDWHAFEFVQRKKAEGKVKHIGLSFHDKAELLDEILTKHPEMEYVQIQLNYLDWEDATVESRKCYEVATKHHKPVIVMEPIKGGSLVNIPKEAEKLYQDYCPDSSMASWAIRFAASPGNVMMVLSGMSDEEQMSDNISYMKEFKPLDEEEQKIVEQAAKVIKASIAIPCTACRYCIDDCPKKIAIPDYFAVYNNLKRFGGPQGMVASTYYGNLTQTHGKASDCLKCGKCEKRCPQHLPIRAYLEAVAGELE</sequence>
<dbReference type="InterPro" id="IPR053135">
    <property type="entry name" value="AKR2_Oxidoreductase"/>
</dbReference>
<feature type="domain" description="4Fe-4S ferredoxin-type" evidence="4">
    <location>
        <begin position="333"/>
        <end position="361"/>
    </location>
</feature>
<dbReference type="InterPro" id="IPR036812">
    <property type="entry name" value="NAD(P)_OxRdtase_dom_sf"/>
</dbReference>
<dbReference type="AlphaFoldDB" id="A0A9X5BFR9"/>
<dbReference type="GO" id="GO:0046872">
    <property type="term" value="F:metal ion binding"/>
    <property type="evidence" value="ECO:0007669"/>
    <property type="project" value="UniProtKB-KW"/>
</dbReference>
<name>A0A9X5BFR9_9FIRM</name>
<dbReference type="PANTHER" id="PTHR43312">
    <property type="entry name" value="D-THREO-ALDOSE 1-DEHYDROGENASE"/>
    <property type="match status" value="1"/>
</dbReference>
<dbReference type="PANTHER" id="PTHR43312:SF2">
    <property type="entry name" value="OXIDOREDUCTASE"/>
    <property type="match status" value="1"/>
</dbReference>
<comment type="caution">
    <text evidence="5">The sequence shown here is derived from an EMBL/GenBank/DDBJ whole genome shotgun (WGS) entry which is preliminary data.</text>
</comment>
<protein>
    <submittedName>
        <fullName evidence="5">Aldo/keto reductase</fullName>
    </submittedName>
</protein>
<gene>
    <name evidence="5" type="ORF">D5281_09765</name>
</gene>
<evidence type="ECO:0000259" key="4">
    <source>
        <dbReference type="PROSITE" id="PS51379"/>
    </source>
</evidence>
<dbReference type="GO" id="GO:0051536">
    <property type="term" value="F:iron-sulfur cluster binding"/>
    <property type="evidence" value="ECO:0007669"/>
    <property type="project" value="UniProtKB-KW"/>
</dbReference>
<keyword evidence="1" id="KW-0479">Metal-binding</keyword>
<dbReference type="RefSeq" id="WP_160559962.1">
    <property type="nucleotide sequence ID" value="NZ_QZDT01000013.1"/>
</dbReference>
<dbReference type="InterPro" id="IPR017896">
    <property type="entry name" value="4Fe4S_Fe-S-bd"/>
</dbReference>
<dbReference type="SUPFAM" id="SSF51430">
    <property type="entry name" value="NAD(P)-linked oxidoreductase"/>
    <property type="match status" value="1"/>
</dbReference>
<dbReference type="Gene3D" id="1.10.1060.10">
    <property type="entry name" value="Alpha-helical ferredoxin"/>
    <property type="match status" value="1"/>
</dbReference>
<keyword evidence="3" id="KW-0411">Iron-sulfur</keyword>
<organism evidence="5 6">
    <name type="scientific">Parablautia muri</name>
    <dbReference type="NCBI Taxonomy" id="2320879"/>
    <lineage>
        <taxon>Bacteria</taxon>
        <taxon>Bacillati</taxon>
        <taxon>Bacillota</taxon>
        <taxon>Clostridia</taxon>
        <taxon>Lachnospirales</taxon>
        <taxon>Lachnospiraceae</taxon>
        <taxon>Parablautia</taxon>
    </lineage>
</organism>
<evidence type="ECO:0000256" key="3">
    <source>
        <dbReference type="ARBA" id="ARBA00023014"/>
    </source>
</evidence>
<dbReference type="Proteomes" id="UP001154420">
    <property type="component" value="Unassembled WGS sequence"/>
</dbReference>
<dbReference type="CDD" id="cd19096">
    <property type="entry name" value="AKR_Fe-S_oxidoreductase"/>
    <property type="match status" value="1"/>
</dbReference>
<keyword evidence="6" id="KW-1185">Reference proteome</keyword>
<dbReference type="InterPro" id="IPR017900">
    <property type="entry name" value="4Fe4S_Fe_S_CS"/>
</dbReference>
<dbReference type="InterPro" id="IPR009051">
    <property type="entry name" value="Helical_ferredxn"/>
</dbReference>
<dbReference type="OrthoDB" id="9773828at2"/>